<dbReference type="PANTHER" id="PTHR11002:SF79">
    <property type="entry name" value="CARBONIC ANHYDRASE 2"/>
    <property type="match status" value="1"/>
</dbReference>
<dbReference type="Gene3D" id="3.40.1050.10">
    <property type="entry name" value="Carbonic anhydrase"/>
    <property type="match status" value="1"/>
</dbReference>
<comment type="function">
    <text evidence="6">Reversible hydration of carbon dioxide.</text>
</comment>
<name>A0ABW4DVY7_9RHOB</name>
<proteinExistence type="inferred from homology"/>
<dbReference type="EMBL" id="JBHTOQ010000020">
    <property type="protein sequence ID" value="MFD1481319.1"/>
    <property type="molecule type" value="Genomic_DNA"/>
</dbReference>
<dbReference type="InterPro" id="IPR015892">
    <property type="entry name" value="Carbonic_anhydrase_CS"/>
</dbReference>
<evidence type="ECO:0000256" key="6">
    <source>
        <dbReference type="RuleBase" id="RU003956"/>
    </source>
</evidence>
<sequence>MSDRIELARCCLGFCSNSPFRLGFANAAARFCRPTEIRKMTKLSRRLFMGATATSAVALLPLKTTAQTTSSRLPAAPVKDGKSALSPDEALQLLKDGNAAFLRDEITLPDRSEARRLELAQGQAPFCAYVSCSDSRVPPELLFGRGLGELFIVRNAGNTVDTVAMGSIEYAVAELGVPLVVIMGHESCGAVKAALAVVKDNARFPGQIDNMIEPIIPAVLEARGQEGDELENAVKQNIRRTVRTLREESDPLLLGPLKNGTIRVVGAYYHLQTGEVEFFDEG</sequence>
<dbReference type="PANTHER" id="PTHR11002">
    <property type="entry name" value="CARBONIC ANHYDRASE"/>
    <property type="match status" value="1"/>
</dbReference>
<dbReference type="Pfam" id="PF00484">
    <property type="entry name" value="Pro_CA"/>
    <property type="match status" value="1"/>
</dbReference>
<dbReference type="PROSITE" id="PS00704">
    <property type="entry name" value="PROK_CO2_ANHYDRASE_1"/>
    <property type="match status" value="1"/>
</dbReference>
<evidence type="ECO:0000256" key="2">
    <source>
        <dbReference type="ARBA" id="ARBA00012925"/>
    </source>
</evidence>
<evidence type="ECO:0000256" key="4">
    <source>
        <dbReference type="ARBA" id="ARBA00023239"/>
    </source>
</evidence>
<evidence type="ECO:0000256" key="3">
    <source>
        <dbReference type="ARBA" id="ARBA00022833"/>
    </source>
</evidence>
<protein>
    <recommendedName>
        <fullName evidence="2 6">Carbonic anhydrase</fullName>
        <ecNumber evidence="2 6">4.2.1.1</ecNumber>
    </recommendedName>
    <alternativeName>
        <fullName evidence="6">Carbonate dehydratase</fullName>
    </alternativeName>
</protein>
<keyword evidence="4 6" id="KW-0456">Lyase</keyword>
<evidence type="ECO:0000313" key="7">
    <source>
        <dbReference type="EMBL" id="MFD1481319.1"/>
    </source>
</evidence>
<accession>A0ABW4DVY7</accession>
<keyword evidence="8" id="KW-1185">Reference proteome</keyword>
<dbReference type="PROSITE" id="PS00705">
    <property type="entry name" value="PROK_CO2_ANHYDRASE_2"/>
    <property type="match status" value="1"/>
</dbReference>
<comment type="caution">
    <text evidence="7">The sequence shown here is derived from an EMBL/GenBank/DDBJ whole genome shotgun (WGS) entry which is preliminary data.</text>
</comment>
<gene>
    <name evidence="7" type="ORF">ACFQ5P_08425</name>
</gene>
<keyword evidence="3 6" id="KW-0862">Zinc</keyword>
<evidence type="ECO:0000313" key="8">
    <source>
        <dbReference type="Proteomes" id="UP001597302"/>
    </source>
</evidence>
<dbReference type="RefSeq" id="WP_379106678.1">
    <property type="nucleotide sequence ID" value="NZ_JBHTOQ010000020.1"/>
</dbReference>
<evidence type="ECO:0000256" key="5">
    <source>
        <dbReference type="ARBA" id="ARBA00048348"/>
    </source>
</evidence>
<organism evidence="7 8">
    <name type="scientific">Paracoccus nototheniae</name>
    <dbReference type="NCBI Taxonomy" id="2489002"/>
    <lineage>
        <taxon>Bacteria</taxon>
        <taxon>Pseudomonadati</taxon>
        <taxon>Pseudomonadota</taxon>
        <taxon>Alphaproteobacteria</taxon>
        <taxon>Rhodobacterales</taxon>
        <taxon>Paracoccaceae</taxon>
        <taxon>Paracoccus</taxon>
    </lineage>
</organism>
<dbReference type="SMART" id="SM00947">
    <property type="entry name" value="Pro_CA"/>
    <property type="match status" value="1"/>
</dbReference>
<dbReference type="Proteomes" id="UP001597302">
    <property type="component" value="Unassembled WGS sequence"/>
</dbReference>
<dbReference type="SUPFAM" id="SSF53056">
    <property type="entry name" value="beta-carbonic anhydrase, cab"/>
    <property type="match status" value="1"/>
</dbReference>
<dbReference type="EC" id="4.2.1.1" evidence="2 6"/>
<dbReference type="InterPro" id="IPR036874">
    <property type="entry name" value="Carbonic_anhydrase_sf"/>
</dbReference>
<dbReference type="CDD" id="cd03378">
    <property type="entry name" value="beta_CA_cladeC"/>
    <property type="match status" value="1"/>
</dbReference>
<comment type="similarity">
    <text evidence="1 6">Belongs to the beta-class carbonic anhydrase family.</text>
</comment>
<reference evidence="8" key="1">
    <citation type="journal article" date="2019" name="Int. J. Syst. Evol. Microbiol.">
        <title>The Global Catalogue of Microorganisms (GCM) 10K type strain sequencing project: providing services to taxonomists for standard genome sequencing and annotation.</title>
        <authorList>
            <consortium name="The Broad Institute Genomics Platform"/>
            <consortium name="The Broad Institute Genome Sequencing Center for Infectious Disease"/>
            <person name="Wu L."/>
            <person name="Ma J."/>
        </authorList>
    </citation>
    <scope>NUCLEOTIDE SEQUENCE [LARGE SCALE GENOMIC DNA]</scope>
    <source>
        <strain evidence="8">CCM 8875</strain>
    </source>
</reference>
<evidence type="ECO:0000256" key="1">
    <source>
        <dbReference type="ARBA" id="ARBA00006217"/>
    </source>
</evidence>
<comment type="catalytic activity">
    <reaction evidence="5 6">
        <text>hydrogencarbonate + H(+) = CO2 + H2O</text>
        <dbReference type="Rhea" id="RHEA:10748"/>
        <dbReference type="ChEBI" id="CHEBI:15377"/>
        <dbReference type="ChEBI" id="CHEBI:15378"/>
        <dbReference type="ChEBI" id="CHEBI:16526"/>
        <dbReference type="ChEBI" id="CHEBI:17544"/>
        <dbReference type="EC" id="4.2.1.1"/>
    </reaction>
</comment>
<dbReference type="InterPro" id="IPR001765">
    <property type="entry name" value="Carbonic_anhydrase"/>
</dbReference>